<proteinExistence type="inferred from homology"/>
<name>A0A8S1EHN4_9PELO</name>
<evidence type="ECO:0000256" key="1">
    <source>
        <dbReference type="ARBA" id="ARBA00004115"/>
    </source>
</evidence>
<keyword evidence="7" id="KW-1133">Transmembrane helix</keyword>
<dbReference type="Proteomes" id="UP000494206">
    <property type="component" value="Unassembled WGS sequence"/>
</dbReference>
<dbReference type="OrthoDB" id="1894652at2759"/>
<gene>
    <name evidence="10" type="ORF">CBOVIS_LOCUS660</name>
</gene>
<evidence type="ECO:0000256" key="6">
    <source>
        <dbReference type="ARBA" id="ARBA00022824"/>
    </source>
</evidence>
<keyword evidence="11" id="KW-1185">Reference proteome</keyword>
<dbReference type="GO" id="GO:0072546">
    <property type="term" value="C:EMC complex"/>
    <property type="evidence" value="ECO:0007669"/>
    <property type="project" value="TreeGrafter"/>
</dbReference>
<dbReference type="AlphaFoldDB" id="A0A8S1EHN4"/>
<evidence type="ECO:0000256" key="4">
    <source>
        <dbReference type="ARBA" id="ARBA00022692"/>
    </source>
</evidence>
<feature type="signal peptide" evidence="9">
    <location>
        <begin position="1"/>
        <end position="18"/>
    </location>
</feature>
<keyword evidence="6" id="KW-0256">Endoplasmic reticulum</keyword>
<dbReference type="Pfam" id="PF21203">
    <property type="entry name" value="ECM10"/>
    <property type="match status" value="1"/>
</dbReference>
<dbReference type="PANTHER" id="PTHR21397:SF4">
    <property type="entry name" value="ER MEMBRANE PROTEIN COMPLEX SUBUNIT 10"/>
    <property type="match status" value="1"/>
</dbReference>
<reference evidence="10 11" key="1">
    <citation type="submission" date="2020-04" db="EMBL/GenBank/DDBJ databases">
        <authorList>
            <person name="Laetsch R D."/>
            <person name="Stevens L."/>
            <person name="Kumar S."/>
            <person name="Blaxter L. M."/>
        </authorList>
    </citation>
    <scope>NUCLEOTIDE SEQUENCE [LARGE SCALE GENOMIC DNA]</scope>
</reference>
<evidence type="ECO:0000313" key="10">
    <source>
        <dbReference type="EMBL" id="CAB3397209.1"/>
    </source>
</evidence>
<comment type="subcellular location">
    <subcellularLocation>
        <location evidence="1">Endoplasmic reticulum membrane</location>
        <topology evidence="1">Single-pass type I membrane protein</topology>
    </subcellularLocation>
</comment>
<dbReference type="PANTHER" id="PTHR21397">
    <property type="entry name" value="CHROMATIN COMPLEXES SUBUNIT BAP18-RELATED"/>
    <property type="match status" value="1"/>
</dbReference>
<feature type="chain" id="PRO_5035830583" description="ER membrane protein complex subunit 10" evidence="9">
    <location>
        <begin position="19"/>
        <end position="243"/>
    </location>
</feature>
<evidence type="ECO:0000256" key="8">
    <source>
        <dbReference type="ARBA" id="ARBA00023136"/>
    </source>
</evidence>
<keyword evidence="5 9" id="KW-0732">Signal</keyword>
<accession>A0A8S1EHN4</accession>
<comment type="similarity">
    <text evidence="2">Belongs to the EMC10 family.</text>
</comment>
<dbReference type="CDD" id="cd22209">
    <property type="entry name" value="EMC10"/>
    <property type="match status" value="1"/>
</dbReference>
<keyword evidence="4" id="KW-0812">Transmembrane</keyword>
<evidence type="ECO:0000256" key="7">
    <source>
        <dbReference type="ARBA" id="ARBA00022989"/>
    </source>
</evidence>
<evidence type="ECO:0000256" key="9">
    <source>
        <dbReference type="SAM" id="SignalP"/>
    </source>
</evidence>
<organism evidence="10 11">
    <name type="scientific">Caenorhabditis bovis</name>
    <dbReference type="NCBI Taxonomy" id="2654633"/>
    <lineage>
        <taxon>Eukaryota</taxon>
        <taxon>Metazoa</taxon>
        <taxon>Ecdysozoa</taxon>
        <taxon>Nematoda</taxon>
        <taxon>Chromadorea</taxon>
        <taxon>Rhabditida</taxon>
        <taxon>Rhabditina</taxon>
        <taxon>Rhabditomorpha</taxon>
        <taxon>Rhabditoidea</taxon>
        <taxon>Rhabditidae</taxon>
        <taxon>Peloderinae</taxon>
        <taxon>Caenorhabditis</taxon>
    </lineage>
</organism>
<evidence type="ECO:0000256" key="2">
    <source>
        <dbReference type="ARBA" id="ARBA00007695"/>
    </source>
</evidence>
<keyword evidence="8" id="KW-0472">Membrane</keyword>
<dbReference type="EMBL" id="CADEPM010000001">
    <property type="protein sequence ID" value="CAB3397209.1"/>
    <property type="molecule type" value="Genomic_DNA"/>
</dbReference>
<protein>
    <recommendedName>
        <fullName evidence="3">ER membrane protein complex subunit 10</fullName>
    </recommendedName>
</protein>
<evidence type="ECO:0000256" key="3">
    <source>
        <dbReference type="ARBA" id="ARBA00020105"/>
    </source>
</evidence>
<evidence type="ECO:0000313" key="11">
    <source>
        <dbReference type="Proteomes" id="UP000494206"/>
    </source>
</evidence>
<evidence type="ECO:0000256" key="5">
    <source>
        <dbReference type="ARBA" id="ARBA00022729"/>
    </source>
</evidence>
<sequence length="243" mass="27163">MILKSILLFGCILPSIFAGEWTIEMEYSFDDFATSSKLGIIELRRHYDGNYTNTLKVLADDSFGKKIYEARDKTYTVRARSSTQPGEEFLSTNDPCLFLQSNLFHLFWVSINQHAEKLQSLTVFPDSVAFKTSDISLQSFNPKATCDERTVGIEPSLENRIGDGKLKGVVHVNSRSILPHPDTAAFVARIEKEKKARQHGADADNRSFLAKYWMYIVPVVIFAFISNAVNPENAEGGGGGRAQ</sequence>
<comment type="caution">
    <text evidence="10">The sequence shown here is derived from an EMBL/GenBank/DDBJ whole genome shotgun (WGS) entry which is preliminary data.</text>
</comment>